<proteinExistence type="predicted"/>
<dbReference type="RefSeq" id="WP_066663998.1">
    <property type="nucleotide sequence ID" value="NZ_CBCSCL010000003.1"/>
</dbReference>
<accession>A0A193GK70</accession>
<organism evidence="1 2">
    <name type="scientific">Bordetella flabilis</name>
    <dbReference type="NCBI Taxonomy" id="463014"/>
    <lineage>
        <taxon>Bacteria</taxon>
        <taxon>Pseudomonadati</taxon>
        <taxon>Pseudomonadota</taxon>
        <taxon>Betaproteobacteria</taxon>
        <taxon>Burkholderiales</taxon>
        <taxon>Alcaligenaceae</taxon>
        <taxon>Bordetella</taxon>
    </lineage>
</organism>
<gene>
    <name evidence="1" type="ORF">BAU07_25285</name>
</gene>
<dbReference type="EMBL" id="CP016172">
    <property type="protein sequence ID" value="ANN79983.1"/>
    <property type="molecule type" value="Genomic_DNA"/>
</dbReference>
<keyword evidence="2" id="KW-1185">Reference proteome</keyword>
<evidence type="ECO:0000313" key="1">
    <source>
        <dbReference type="EMBL" id="ANN79983.1"/>
    </source>
</evidence>
<name>A0A193GK70_9BORD</name>
<reference evidence="1 2" key="1">
    <citation type="submission" date="2016-06" db="EMBL/GenBank/DDBJ databases">
        <title>Complete genome sequences of Bordetella bronchialis and Bordetella flabilis.</title>
        <authorList>
            <person name="LiPuma J.J."/>
            <person name="Spilker T."/>
        </authorList>
    </citation>
    <scope>NUCLEOTIDE SEQUENCE [LARGE SCALE GENOMIC DNA]</scope>
    <source>
        <strain evidence="1 2">AU10664</strain>
    </source>
</reference>
<evidence type="ECO:0000313" key="2">
    <source>
        <dbReference type="Proteomes" id="UP000091926"/>
    </source>
</evidence>
<protein>
    <submittedName>
        <fullName evidence="1">Uncharacterized protein</fullName>
    </submittedName>
</protein>
<sequence>MGATIISSVPLFMRDALVIKTVMIDWERRNNMRISYDEQEDILFTIVTPPPCSSRVGGFFLAVS</sequence>
<dbReference type="Proteomes" id="UP000091926">
    <property type="component" value="Chromosome"/>
</dbReference>
<dbReference type="AlphaFoldDB" id="A0A193GK70"/>
<dbReference type="KEGG" id="bfz:BAU07_25285"/>